<reference evidence="3 4" key="1">
    <citation type="submission" date="2021-03" db="EMBL/GenBank/DDBJ databases">
        <title>Sequencing the genomes of 1000 actinobacteria strains.</title>
        <authorList>
            <person name="Klenk H.-P."/>
        </authorList>
    </citation>
    <scope>NUCLEOTIDE SEQUENCE [LARGE SCALE GENOMIC DNA]</scope>
    <source>
        <strain evidence="3 4">DSM 46713</strain>
    </source>
</reference>
<dbReference type="CDD" id="cd00158">
    <property type="entry name" value="RHOD"/>
    <property type="match status" value="1"/>
</dbReference>
<protein>
    <submittedName>
        <fullName evidence="3">Rhodanese-related sulfurtransferase</fullName>
    </submittedName>
</protein>
<dbReference type="Gene3D" id="3.40.250.10">
    <property type="entry name" value="Rhodanese-like domain"/>
    <property type="match status" value="1"/>
</dbReference>
<feature type="domain" description="Rhodanese" evidence="2">
    <location>
        <begin position="86"/>
        <end position="150"/>
    </location>
</feature>
<keyword evidence="4" id="KW-1185">Reference proteome</keyword>
<keyword evidence="1" id="KW-0732">Signal</keyword>
<sequence>MRKCLARGAIGIAASAALVALVGCQSAARPTSTVSTPAGQSTSAEAHHVRSVGPQQFADIVVDPNRVTINVHVPYEGDIAGTDLSIPFDQIQARGDALPQERATPVAVYCRSGRMSQIAAATLTAMGYQDVVELAGGTLARVESGRSLVWR</sequence>
<dbReference type="InterPro" id="IPR036873">
    <property type="entry name" value="Rhodanese-like_dom_sf"/>
</dbReference>
<dbReference type="InterPro" id="IPR001763">
    <property type="entry name" value="Rhodanese-like_dom"/>
</dbReference>
<feature type="chain" id="PRO_5045088998" evidence="1">
    <location>
        <begin position="28"/>
        <end position="151"/>
    </location>
</feature>
<dbReference type="EMBL" id="JAGIOP010000002">
    <property type="protein sequence ID" value="MBP2452348.1"/>
    <property type="molecule type" value="Genomic_DNA"/>
</dbReference>
<evidence type="ECO:0000313" key="3">
    <source>
        <dbReference type="EMBL" id="MBP2452348.1"/>
    </source>
</evidence>
<evidence type="ECO:0000256" key="1">
    <source>
        <dbReference type="SAM" id="SignalP"/>
    </source>
</evidence>
<name>A0ABS4ZT93_9MYCO</name>
<dbReference type="Proteomes" id="UP000694460">
    <property type="component" value="Unassembled WGS sequence"/>
</dbReference>
<organism evidence="3 4">
    <name type="scientific">Mycolicibacterium lutetiense</name>
    <dbReference type="NCBI Taxonomy" id="1641992"/>
    <lineage>
        <taxon>Bacteria</taxon>
        <taxon>Bacillati</taxon>
        <taxon>Actinomycetota</taxon>
        <taxon>Actinomycetes</taxon>
        <taxon>Mycobacteriales</taxon>
        <taxon>Mycobacteriaceae</taxon>
        <taxon>Mycolicibacterium</taxon>
    </lineage>
</organism>
<comment type="caution">
    <text evidence="3">The sequence shown here is derived from an EMBL/GenBank/DDBJ whole genome shotgun (WGS) entry which is preliminary data.</text>
</comment>
<dbReference type="PROSITE" id="PS50206">
    <property type="entry name" value="RHODANESE_3"/>
    <property type="match status" value="1"/>
</dbReference>
<dbReference type="PROSITE" id="PS51257">
    <property type="entry name" value="PROKAR_LIPOPROTEIN"/>
    <property type="match status" value="1"/>
</dbReference>
<proteinExistence type="predicted"/>
<gene>
    <name evidence="3" type="ORF">JOF57_002261</name>
</gene>
<dbReference type="RefSeq" id="WP_307870000.1">
    <property type="nucleotide sequence ID" value="NZ_JAGIOP010000002.1"/>
</dbReference>
<evidence type="ECO:0000259" key="2">
    <source>
        <dbReference type="PROSITE" id="PS50206"/>
    </source>
</evidence>
<feature type="signal peptide" evidence="1">
    <location>
        <begin position="1"/>
        <end position="27"/>
    </location>
</feature>
<dbReference type="Pfam" id="PF00581">
    <property type="entry name" value="Rhodanese"/>
    <property type="match status" value="1"/>
</dbReference>
<evidence type="ECO:0000313" key="4">
    <source>
        <dbReference type="Proteomes" id="UP000694460"/>
    </source>
</evidence>
<dbReference type="SUPFAM" id="SSF52821">
    <property type="entry name" value="Rhodanese/Cell cycle control phosphatase"/>
    <property type="match status" value="1"/>
</dbReference>
<accession>A0ABS4ZT93</accession>